<proteinExistence type="predicted"/>
<gene>
    <name evidence="2" type="ORF">BCR23_10315</name>
</gene>
<comment type="caution">
    <text evidence="2">The sequence shown here is derived from an EMBL/GenBank/DDBJ whole genome shotgun (WGS) entry which is preliminary data.</text>
</comment>
<keyword evidence="1" id="KW-1133">Transmembrane helix</keyword>
<dbReference type="Proteomes" id="UP000094764">
    <property type="component" value="Unassembled WGS sequence"/>
</dbReference>
<feature type="transmembrane region" description="Helical" evidence="1">
    <location>
        <begin position="12"/>
        <end position="36"/>
    </location>
</feature>
<keyword evidence="1" id="KW-0812">Transmembrane</keyword>
<dbReference type="Pfam" id="PF14079">
    <property type="entry name" value="DUF4260"/>
    <property type="match status" value="1"/>
</dbReference>
<keyword evidence="3" id="KW-1185">Reference proteome</keyword>
<accession>A0A1E5GSM5</accession>
<dbReference type="InterPro" id="IPR025356">
    <property type="entry name" value="DUF4260"/>
</dbReference>
<reference evidence="3" key="1">
    <citation type="submission" date="2016-09" db="EMBL/GenBank/DDBJ databases">
        <authorList>
            <person name="Gulvik C.A."/>
        </authorList>
    </citation>
    <scope>NUCLEOTIDE SEQUENCE [LARGE SCALE GENOMIC DNA]</scope>
    <source>
        <strain evidence="3">LMG 26306</strain>
    </source>
</reference>
<organism evidence="2 3">
    <name type="scientific">Enterococcus quebecensis</name>
    <dbReference type="NCBI Taxonomy" id="903983"/>
    <lineage>
        <taxon>Bacteria</taxon>
        <taxon>Bacillati</taxon>
        <taxon>Bacillota</taxon>
        <taxon>Bacilli</taxon>
        <taxon>Lactobacillales</taxon>
        <taxon>Enterococcaceae</taxon>
        <taxon>Enterococcus</taxon>
    </lineage>
</organism>
<dbReference type="EMBL" id="MIKB01000016">
    <property type="protein sequence ID" value="OEG15220.1"/>
    <property type="molecule type" value="Genomic_DNA"/>
</dbReference>
<evidence type="ECO:0000256" key="1">
    <source>
        <dbReference type="SAM" id="Phobius"/>
    </source>
</evidence>
<evidence type="ECO:0000313" key="3">
    <source>
        <dbReference type="Proteomes" id="UP000094764"/>
    </source>
</evidence>
<dbReference type="RefSeq" id="WP_069635709.1">
    <property type="nucleotide sequence ID" value="NZ_JXKZ01000005.1"/>
</dbReference>
<dbReference type="OrthoDB" id="9813911at2"/>
<keyword evidence="1" id="KW-0472">Membrane</keyword>
<dbReference type="STRING" id="903983.BCR23_10315"/>
<evidence type="ECO:0008006" key="4">
    <source>
        <dbReference type="Google" id="ProtNLM"/>
    </source>
</evidence>
<evidence type="ECO:0000313" key="2">
    <source>
        <dbReference type="EMBL" id="OEG15220.1"/>
    </source>
</evidence>
<name>A0A1E5GSM5_9ENTE</name>
<sequence>MTNKTILQLENGILFLLTLTLFIYFGFPVFYFFLFLLLPDITMVGYLSNPSLGAKIYNLGHNLVFPVLLIFIYLPTQTTLLLAISLVWCAHIFIDRILGYGLKYPDTFKHTHIQNL</sequence>
<protein>
    <recommendedName>
        <fullName evidence="4">DUF4260 domain-containing protein</fullName>
    </recommendedName>
</protein>
<dbReference type="AlphaFoldDB" id="A0A1E5GSM5"/>